<proteinExistence type="predicted"/>
<name>A0A381QS60_9ZZZZ</name>
<reference evidence="1" key="1">
    <citation type="submission" date="2018-05" db="EMBL/GenBank/DDBJ databases">
        <authorList>
            <person name="Lanie J.A."/>
            <person name="Ng W.-L."/>
            <person name="Kazmierczak K.M."/>
            <person name="Andrzejewski T.M."/>
            <person name="Davidsen T.M."/>
            <person name="Wayne K.J."/>
            <person name="Tettelin H."/>
            <person name="Glass J.I."/>
            <person name="Rusch D."/>
            <person name="Podicherti R."/>
            <person name="Tsui H.-C.T."/>
            <person name="Winkler M.E."/>
        </authorList>
    </citation>
    <scope>NUCLEOTIDE SEQUENCE</scope>
</reference>
<protein>
    <submittedName>
        <fullName evidence="1">Uncharacterized protein</fullName>
    </submittedName>
</protein>
<gene>
    <name evidence="1" type="ORF">METZ01_LOCUS35055</name>
</gene>
<dbReference type="AlphaFoldDB" id="A0A381QS60"/>
<dbReference type="EMBL" id="UINC01001495">
    <property type="protein sequence ID" value="SUZ82201.1"/>
    <property type="molecule type" value="Genomic_DNA"/>
</dbReference>
<accession>A0A381QS60</accession>
<organism evidence="1">
    <name type="scientific">marine metagenome</name>
    <dbReference type="NCBI Taxonomy" id="408172"/>
    <lineage>
        <taxon>unclassified sequences</taxon>
        <taxon>metagenomes</taxon>
        <taxon>ecological metagenomes</taxon>
    </lineage>
</organism>
<evidence type="ECO:0000313" key="1">
    <source>
        <dbReference type="EMBL" id="SUZ82201.1"/>
    </source>
</evidence>
<sequence>MAFYRFSKDNGFIERNETELFKPWSSRDKQLMNKINAYLCSIFSAVNFKLSCSRLLSTIKLFQDLAEFI</sequence>